<dbReference type="VEuPathDB" id="FungiDB:P168DRAFT_332320"/>
<dbReference type="PANTHER" id="PTHR46411">
    <property type="entry name" value="FAMILY ATPASE, PUTATIVE-RELATED"/>
    <property type="match status" value="1"/>
</dbReference>
<protein>
    <submittedName>
        <fullName evidence="3">P-loop containing nucleoside triphosphate hydrolase protein</fullName>
    </submittedName>
</protein>
<proteinExistence type="predicted"/>
<evidence type="ECO:0000313" key="3">
    <source>
        <dbReference type="EMBL" id="PKY08752.1"/>
    </source>
</evidence>
<dbReference type="GO" id="GO:0005524">
    <property type="term" value="F:ATP binding"/>
    <property type="evidence" value="ECO:0007669"/>
    <property type="project" value="InterPro"/>
</dbReference>
<sequence length="256" mass="29137">MAEAVAENLRVPLHTVGSEDLGSGAWEIERRLKQTMSLVARWNAILLLDECGIFLEARTTHDLERNAVVSVFLRCLEYYEGILFMTTNRPENIDEAFRSRIHLMLQYPKLESRSRRQIWSNLLQSSVPHHELTEDDITQLGAHELNGRQIKNTVKIAQLLALKRKTGLNRVSVDAALGIERKWQTPDFNTSQSGCSSFSCPAVTEELTAPPNGDTGRVVAAQETQSLKRARDVEVTDEKREKKKQKRKDKKKSKKE</sequence>
<feature type="compositionally biased region" description="Basic and acidic residues" evidence="1">
    <location>
        <begin position="229"/>
        <end position="240"/>
    </location>
</feature>
<dbReference type="PANTHER" id="PTHR46411:SF3">
    <property type="entry name" value="AAA+ ATPASE DOMAIN-CONTAINING PROTEIN"/>
    <property type="match status" value="1"/>
</dbReference>
<dbReference type="GeneID" id="36549181"/>
<dbReference type="InterPro" id="IPR027417">
    <property type="entry name" value="P-loop_NTPase"/>
</dbReference>
<dbReference type="SUPFAM" id="SSF52540">
    <property type="entry name" value="P-loop containing nucleoside triphosphate hydrolases"/>
    <property type="match status" value="1"/>
</dbReference>
<dbReference type="InterPro" id="IPR003959">
    <property type="entry name" value="ATPase_AAA_core"/>
</dbReference>
<accession>A0A2I1DFU9</accession>
<dbReference type="AlphaFoldDB" id="A0A2I1DFU9"/>
<feature type="region of interest" description="Disordered" evidence="1">
    <location>
        <begin position="222"/>
        <end position="256"/>
    </location>
</feature>
<dbReference type="GO" id="GO:0016887">
    <property type="term" value="F:ATP hydrolysis activity"/>
    <property type="evidence" value="ECO:0007669"/>
    <property type="project" value="InterPro"/>
</dbReference>
<evidence type="ECO:0000256" key="1">
    <source>
        <dbReference type="SAM" id="MobiDB-lite"/>
    </source>
</evidence>
<evidence type="ECO:0000259" key="2">
    <source>
        <dbReference type="Pfam" id="PF00004"/>
    </source>
</evidence>
<keyword evidence="4" id="KW-1185">Reference proteome</keyword>
<feature type="compositionally biased region" description="Basic residues" evidence="1">
    <location>
        <begin position="241"/>
        <end position="256"/>
    </location>
</feature>
<dbReference type="Proteomes" id="UP000234254">
    <property type="component" value="Unassembled WGS sequence"/>
</dbReference>
<dbReference type="EMBL" id="MSFM01000001">
    <property type="protein sequence ID" value="PKY08752.1"/>
    <property type="molecule type" value="Genomic_DNA"/>
</dbReference>
<feature type="domain" description="ATPase AAA-type core" evidence="2">
    <location>
        <begin position="1"/>
        <end position="104"/>
    </location>
</feature>
<gene>
    <name evidence="3" type="ORF">P168DRAFT_332320</name>
</gene>
<comment type="caution">
    <text evidence="3">The sequence shown here is derived from an EMBL/GenBank/DDBJ whole genome shotgun (WGS) entry which is preliminary data.</text>
</comment>
<name>A0A2I1DFU9_ASPC2</name>
<dbReference type="OrthoDB" id="4506216at2759"/>
<dbReference type="Gene3D" id="3.40.50.300">
    <property type="entry name" value="P-loop containing nucleotide triphosphate hydrolases"/>
    <property type="match status" value="1"/>
</dbReference>
<dbReference type="RefSeq" id="XP_024697346.1">
    <property type="nucleotide sequence ID" value="XM_024841656.1"/>
</dbReference>
<organism evidence="3 4">
    <name type="scientific">Aspergillus campestris (strain IBT 28561)</name>
    <dbReference type="NCBI Taxonomy" id="1392248"/>
    <lineage>
        <taxon>Eukaryota</taxon>
        <taxon>Fungi</taxon>
        <taxon>Dikarya</taxon>
        <taxon>Ascomycota</taxon>
        <taxon>Pezizomycotina</taxon>
        <taxon>Eurotiomycetes</taxon>
        <taxon>Eurotiomycetidae</taxon>
        <taxon>Eurotiales</taxon>
        <taxon>Aspergillaceae</taxon>
        <taxon>Aspergillus</taxon>
        <taxon>Aspergillus subgen. Circumdati</taxon>
    </lineage>
</organism>
<evidence type="ECO:0000313" key="4">
    <source>
        <dbReference type="Proteomes" id="UP000234254"/>
    </source>
</evidence>
<dbReference type="Pfam" id="PF00004">
    <property type="entry name" value="AAA"/>
    <property type="match status" value="1"/>
</dbReference>
<reference evidence="3" key="1">
    <citation type="submission" date="2016-12" db="EMBL/GenBank/DDBJ databases">
        <title>The genomes of Aspergillus section Nigri reveals drivers in fungal speciation.</title>
        <authorList>
            <consortium name="DOE Joint Genome Institute"/>
            <person name="Vesth T.C."/>
            <person name="Nybo J."/>
            <person name="Theobald S."/>
            <person name="Brandl J."/>
            <person name="Frisvad J.C."/>
            <person name="Nielsen K.F."/>
            <person name="Lyhne E.K."/>
            <person name="Kogle M.E."/>
            <person name="Kuo A."/>
            <person name="Riley R."/>
            <person name="Clum A."/>
            <person name="Nolan M."/>
            <person name="Lipzen A."/>
            <person name="Salamov A."/>
            <person name="Henrissat B."/>
            <person name="Wiebenga A."/>
            <person name="De vries R.P."/>
            <person name="Grigoriev I.V."/>
            <person name="Mortensen U.H."/>
            <person name="Andersen M.R."/>
            <person name="Baker S.E."/>
        </authorList>
    </citation>
    <scope>NUCLEOTIDE SEQUENCE</scope>
    <source>
        <strain evidence="3">IBT 28561</strain>
    </source>
</reference>
<keyword evidence="3" id="KW-0378">Hydrolase</keyword>